<reference evidence="1" key="1">
    <citation type="submission" date="2023-05" db="EMBL/GenBank/DDBJ databases">
        <title>Nepenthes gracilis genome sequencing.</title>
        <authorList>
            <person name="Fukushima K."/>
        </authorList>
    </citation>
    <scope>NUCLEOTIDE SEQUENCE</scope>
    <source>
        <strain evidence="1">SING2019-196</strain>
    </source>
</reference>
<evidence type="ECO:0000313" key="2">
    <source>
        <dbReference type="Proteomes" id="UP001279734"/>
    </source>
</evidence>
<gene>
    <name evidence="1" type="ORF">Nepgr_015019</name>
</gene>
<evidence type="ECO:0000313" key="1">
    <source>
        <dbReference type="EMBL" id="GMH13178.1"/>
    </source>
</evidence>
<dbReference type="AlphaFoldDB" id="A0AAD3SL37"/>
<dbReference type="Proteomes" id="UP001279734">
    <property type="component" value="Unassembled WGS sequence"/>
</dbReference>
<keyword evidence="2" id="KW-1185">Reference proteome</keyword>
<sequence length="114" mass="13225">MMIVQMAHSVGMIPPLCLSHYPYCLLWFRKIWLGSGIFITCGIGNYGRPGPFNCRVFNVRVIVDDWRSIRQWESVIYYPLLGGFSLLYHRLLGHSIWEDCCQVPVYVAEITPKN</sequence>
<comment type="caution">
    <text evidence="1">The sequence shown here is derived from an EMBL/GenBank/DDBJ whole genome shotgun (WGS) entry which is preliminary data.</text>
</comment>
<dbReference type="EMBL" id="BSYO01000012">
    <property type="protein sequence ID" value="GMH13178.1"/>
    <property type="molecule type" value="Genomic_DNA"/>
</dbReference>
<name>A0AAD3SL37_NEPGR</name>
<organism evidence="1 2">
    <name type="scientific">Nepenthes gracilis</name>
    <name type="common">Slender pitcher plant</name>
    <dbReference type="NCBI Taxonomy" id="150966"/>
    <lineage>
        <taxon>Eukaryota</taxon>
        <taxon>Viridiplantae</taxon>
        <taxon>Streptophyta</taxon>
        <taxon>Embryophyta</taxon>
        <taxon>Tracheophyta</taxon>
        <taxon>Spermatophyta</taxon>
        <taxon>Magnoliopsida</taxon>
        <taxon>eudicotyledons</taxon>
        <taxon>Gunneridae</taxon>
        <taxon>Pentapetalae</taxon>
        <taxon>Caryophyllales</taxon>
        <taxon>Nepenthaceae</taxon>
        <taxon>Nepenthes</taxon>
    </lineage>
</organism>
<protein>
    <submittedName>
        <fullName evidence="1">Uncharacterized protein</fullName>
    </submittedName>
</protein>
<proteinExistence type="predicted"/>
<accession>A0AAD3SL37</accession>